<sequence>MGDKKKFMVHVSAKMSDGGIVVVEAESEEDAKHIVEAAGPSGLDNGELEVYSGFDDPQVSSIEIGNVLSLRTNPDVMLHGGTRKAK</sequence>
<proteinExistence type="predicted"/>
<dbReference type="Proteomes" id="UP000231658">
    <property type="component" value="Unassembled WGS sequence"/>
</dbReference>
<dbReference type="STRING" id="1867952.MTBPR1_80168"/>
<evidence type="ECO:0000313" key="1">
    <source>
        <dbReference type="EMBL" id="SCA58114.1"/>
    </source>
</evidence>
<protein>
    <submittedName>
        <fullName evidence="1">Uncharacterized protein</fullName>
    </submittedName>
</protein>
<keyword evidence="2" id="KW-1185">Reference proteome</keyword>
<evidence type="ECO:0000313" key="2">
    <source>
        <dbReference type="Proteomes" id="UP000231658"/>
    </source>
</evidence>
<reference evidence="1 2" key="1">
    <citation type="submission" date="2016-07" db="EMBL/GenBank/DDBJ databases">
        <authorList>
            <person name="Lefevre C.T."/>
        </authorList>
    </citation>
    <scope>NUCLEOTIDE SEQUENCE [LARGE SCALE GENOMIC DNA]</scope>
    <source>
        <strain evidence="1">PR1</strain>
    </source>
</reference>
<name>A0A1C3RLF9_9PROT</name>
<dbReference type="AlphaFoldDB" id="A0A1C3RLF9"/>
<organism evidence="1 2">
    <name type="scientific">Candidatus Terasakiella magnetica</name>
    <dbReference type="NCBI Taxonomy" id="1867952"/>
    <lineage>
        <taxon>Bacteria</taxon>
        <taxon>Pseudomonadati</taxon>
        <taxon>Pseudomonadota</taxon>
        <taxon>Alphaproteobacteria</taxon>
        <taxon>Rhodospirillales</taxon>
        <taxon>Terasakiellaceae</taxon>
        <taxon>Terasakiella</taxon>
    </lineage>
</organism>
<dbReference type="EMBL" id="FLYE01000047">
    <property type="protein sequence ID" value="SCA58114.1"/>
    <property type="molecule type" value="Genomic_DNA"/>
</dbReference>
<gene>
    <name evidence="1" type="ORF">MTBPR1_80168</name>
</gene>
<accession>A0A1C3RLF9</accession>